<dbReference type="EMBL" id="CALLCH030000012">
    <property type="protein sequence ID" value="CAI4215017.1"/>
    <property type="molecule type" value="Genomic_DNA"/>
</dbReference>
<dbReference type="OrthoDB" id="1074at2759"/>
<accession>A0A9P1M9A7</accession>
<feature type="compositionally biased region" description="Polar residues" evidence="1">
    <location>
        <begin position="86"/>
        <end position="98"/>
    </location>
</feature>
<feature type="domain" description="MIT" evidence="2">
    <location>
        <begin position="2"/>
        <end position="65"/>
    </location>
</feature>
<sequence>MLSKALQKANTAVQLDNAQNFEGARASYLEACELLQQVLQKTSSEDDRRKLEAIRTTYTSRIDELVQLSHEELISTDDKELPARPNSDSYPPSTTTTLDYDDEPEVTIIETATVTRIAPAAQNQSPPRNIIHPPRWASARTVEVEPTYSASPGSQWSPDNKVLLLQRPDADQDIPPPLSPRRPFEGLGIQPHTPTLIPTSQFSSAQVNNNRAPVTNGHYRDISQESNSWLDSKADSGGSTSSSVHSRTSSLNVRRKHIRAPSGATEAEFDAALDAAVEAAYDDGFTELESQRFEQERVMRRNNPQMDYASPTVPEDFYDDESSDEDERMLEEMTRGYEIEDFAFGRRDDQIADLPPRSDSRAWFGSVGLDGTAAKPSLRREMLGSMPRSLREPPRPSADPCAARSANALYPAPRHQRQRRNLPGRVAHHPRTSDGGGTTLLEGSPIIEEREDVEVEAVLARTASPLAHSLMTKNYSSSSLRSARSRNMSMSNLDDDLSPGTPSSNPFASTGRLPSISATSTPMISTFDEQFPTDSAESLYLFDGGLQSRSRPGSPDSQWGDAPVALEPCPSDFLLRPFWLMRCLYQTLAHSRGGYLSNKVFVPQEVWKVKGVKLRNLEDKISTCDYLTAALSKLAKVDTCDADAVLEEMQALEGVLEQMTVSLTRKLGNEVGVQTSSMLLRTL</sequence>
<dbReference type="AlphaFoldDB" id="A0A9P1M9A7"/>
<feature type="region of interest" description="Disordered" evidence="1">
    <location>
        <begin position="474"/>
        <end position="515"/>
    </location>
</feature>
<feature type="region of interest" description="Disordered" evidence="1">
    <location>
        <begin position="76"/>
        <end position="100"/>
    </location>
</feature>
<keyword evidence="4" id="KW-1185">Reference proteome</keyword>
<dbReference type="SUPFAM" id="SSF116846">
    <property type="entry name" value="MIT domain"/>
    <property type="match status" value="1"/>
</dbReference>
<organism evidence="3 4">
    <name type="scientific">Parascedosporium putredinis</name>
    <dbReference type="NCBI Taxonomy" id="1442378"/>
    <lineage>
        <taxon>Eukaryota</taxon>
        <taxon>Fungi</taxon>
        <taxon>Dikarya</taxon>
        <taxon>Ascomycota</taxon>
        <taxon>Pezizomycotina</taxon>
        <taxon>Sordariomycetes</taxon>
        <taxon>Hypocreomycetidae</taxon>
        <taxon>Microascales</taxon>
        <taxon>Microascaceae</taxon>
        <taxon>Parascedosporium</taxon>
    </lineage>
</organism>
<evidence type="ECO:0000313" key="4">
    <source>
        <dbReference type="Proteomes" id="UP000838763"/>
    </source>
</evidence>
<proteinExistence type="predicted"/>
<reference evidence="3" key="1">
    <citation type="submission" date="2022-11" db="EMBL/GenBank/DDBJ databases">
        <authorList>
            <person name="Scott C."/>
            <person name="Bruce N."/>
        </authorList>
    </citation>
    <scope>NUCLEOTIDE SEQUENCE</scope>
</reference>
<evidence type="ECO:0000313" key="3">
    <source>
        <dbReference type="EMBL" id="CAI4215017.1"/>
    </source>
</evidence>
<feature type="compositionally biased region" description="Low complexity" evidence="1">
    <location>
        <begin position="236"/>
        <end position="250"/>
    </location>
</feature>
<feature type="region of interest" description="Disordered" evidence="1">
    <location>
        <begin position="229"/>
        <end position="263"/>
    </location>
</feature>
<dbReference type="Gene3D" id="1.20.58.80">
    <property type="entry name" value="Phosphotransferase system, lactose/cellobiose-type IIA subunit"/>
    <property type="match status" value="1"/>
</dbReference>
<protein>
    <recommendedName>
        <fullName evidence="2">MIT domain-containing protein</fullName>
    </recommendedName>
</protein>
<dbReference type="Pfam" id="PF04212">
    <property type="entry name" value="MIT"/>
    <property type="match status" value="1"/>
</dbReference>
<comment type="caution">
    <text evidence="3">The sequence shown here is derived from an EMBL/GenBank/DDBJ whole genome shotgun (WGS) entry which is preliminary data.</text>
</comment>
<evidence type="ECO:0000259" key="2">
    <source>
        <dbReference type="Pfam" id="PF04212"/>
    </source>
</evidence>
<dbReference type="PANTHER" id="PTHR37327:SF1">
    <property type="entry name" value="MICROTUBULE INTERACTING AND TRANSPORT DOMAIN-CONTAINING PROTEIN"/>
    <property type="match status" value="1"/>
</dbReference>
<dbReference type="InterPro" id="IPR007330">
    <property type="entry name" value="MIT_dom"/>
</dbReference>
<feature type="compositionally biased region" description="Low complexity" evidence="1">
    <location>
        <begin position="476"/>
        <end position="492"/>
    </location>
</feature>
<gene>
    <name evidence="3" type="ORF">PPNO1_LOCUS4738</name>
</gene>
<feature type="compositionally biased region" description="Basic residues" evidence="1">
    <location>
        <begin position="414"/>
        <end position="430"/>
    </location>
</feature>
<dbReference type="PANTHER" id="PTHR37327">
    <property type="entry name" value="CHROMOSOME 1, WHOLE GENOME SHOTGUN SEQUENCE"/>
    <property type="match status" value="1"/>
</dbReference>
<feature type="region of interest" description="Disordered" evidence="1">
    <location>
        <begin position="408"/>
        <end position="441"/>
    </location>
</feature>
<name>A0A9P1M9A7_9PEZI</name>
<evidence type="ECO:0000256" key="1">
    <source>
        <dbReference type="SAM" id="MobiDB-lite"/>
    </source>
</evidence>
<dbReference type="Proteomes" id="UP000838763">
    <property type="component" value="Unassembled WGS sequence"/>
</dbReference>
<dbReference type="InterPro" id="IPR036181">
    <property type="entry name" value="MIT_dom_sf"/>
</dbReference>